<evidence type="ECO:0000256" key="1">
    <source>
        <dbReference type="ARBA" id="ARBA00022490"/>
    </source>
</evidence>
<gene>
    <name evidence="3" type="ORF">ACFP50_00430</name>
</gene>
<dbReference type="InterPro" id="IPR013751">
    <property type="entry name" value="ACP_syn_III_N"/>
</dbReference>
<dbReference type="RefSeq" id="WP_386392000.1">
    <property type="nucleotide sequence ID" value="NZ_JBHSPT010000001.1"/>
</dbReference>
<evidence type="ECO:0000259" key="2">
    <source>
        <dbReference type="Pfam" id="PF08545"/>
    </source>
</evidence>
<keyword evidence="4" id="KW-1185">Reference proteome</keyword>
<dbReference type="PANTHER" id="PTHR34069">
    <property type="entry name" value="3-OXOACYL-[ACYL-CARRIER-PROTEIN] SYNTHASE 3"/>
    <property type="match status" value="1"/>
</dbReference>
<dbReference type="Gene3D" id="3.40.47.10">
    <property type="match status" value="2"/>
</dbReference>
<dbReference type="InterPro" id="IPR016039">
    <property type="entry name" value="Thiolase-like"/>
</dbReference>
<dbReference type="EMBL" id="JBHSPT010000001">
    <property type="protein sequence ID" value="MFC6054004.1"/>
    <property type="molecule type" value="Genomic_DNA"/>
</dbReference>
<name>A0ABW1LR35_9ACTN</name>
<feature type="domain" description="Beta-ketoacyl-[acyl-carrier-protein] synthase III N-terminal" evidence="2">
    <location>
        <begin position="119"/>
        <end position="180"/>
    </location>
</feature>
<keyword evidence="1" id="KW-0963">Cytoplasm</keyword>
<protein>
    <submittedName>
        <fullName evidence="3">3-oxoacyl-ACP synthase</fullName>
    </submittedName>
</protein>
<evidence type="ECO:0000313" key="4">
    <source>
        <dbReference type="Proteomes" id="UP001596242"/>
    </source>
</evidence>
<evidence type="ECO:0000313" key="3">
    <source>
        <dbReference type="EMBL" id="MFC6054004.1"/>
    </source>
</evidence>
<accession>A0ABW1LR35</accession>
<sequence>MNASPVHLSAPRYVLGESEANHTSIEDLPRKARAFGMPPKASLWGWGSVRRTAESLETLAVRSGRATLDAAGIAPASVDCLVLCSTRFPGGPRTHARLVQDVMSRLDLDDAAFTGVTLNRCTNLLTGLRTAQALVAAGQHRRVLVVTTDRITDESQRMENFALFSDGAASALVSAEAENADGYEIVAGASAQRPRALEWTNEISPDLARDVSERVLHTAGMKLGDVDGLLHLNLYKPIIVLKERQAGFTADQLYLDNIPRFGHCFAADPLINLVDRAAAGDVRDDGHYLLAASVPGVRVGVLLRKLPSGAVPAPAATDTWELR</sequence>
<reference evidence="4" key="1">
    <citation type="journal article" date="2019" name="Int. J. Syst. Evol. Microbiol.">
        <title>The Global Catalogue of Microorganisms (GCM) 10K type strain sequencing project: providing services to taxonomists for standard genome sequencing and annotation.</title>
        <authorList>
            <consortium name="The Broad Institute Genomics Platform"/>
            <consortium name="The Broad Institute Genome Sequencing Center for Infectious Disease"/>
            <person name="Wu L."/>
            <person name="Ma J."/>
        </authorList>
    </citation>
    <scope>NUCLEOTIDE SEQUENCE [LARGE SCALE GENOMIC DNA]</scope>
    <source>
        <strain evidence="4">JCM 12763</strain>
    </source>
</reference>
<comment type="caution">
    <text evidence="3">The sequence shown here is derived from an EMBL/GenBank/DDBJ whole genome shotgun (WGS) entry which is preliminary data.</text>
</comment>
<dbReference type="SUPFAM" id="SSF53901">
    <property type="entry name" value="Thiolase-like"/>
    <property type="match status" value="1"/>
</dbReference>
<organism evidence="3 4">
    <name type="scientific">Streptomyces pratens</name>
    <dbReference type="NCBI Taxonomy" id="887456"/>
    <lineage>
        <taxon>Bacteria</taxon>
        <taxon>Bacillati</taxon>
        <taxon>Actinomycetota</taxon>
        <taxon>Actinomycetes</taxon>
        <taxon>Kitasatosporales</taxon>
        <taxon>Streptomycetaceae</taxon>
        <taxon>Streptomyces</taxon>
    </lineage>
</organism>
<dbReference type="Pfam" id="PF08545">
    <property type="entry name" value="ACP_syn_III"/>
    <property type="match status" value="1"/>
</dbReference>
<proteinExistence type="predicted"/>
<dbReference type="PANTHER" id="PTHR34069:SF2">
    <property type="entry name" value="BETA-KETOACYL-[ACYL-CARRIER-PROTEIN] SYNTHASE III"/>
    <property type="match status" value="1"/>
</dbReference>
<dbReference type="Proteomes" id="UP001596242">
    <property type="component" value="Unassembled WGS sequence"/>
</dbReference>